<keyword evidence="5" id="KW-1185">Reference proteome</keyword>
<dbReference type="InterPro" id="IPR032640">
    <property type="entry name" value="AMPK1_CBM"/>
</dbReference>
<dbReference type="Gene3D" id="2.60.40.10">
    <property type="entry name" value="Immunoglobulins"/>
    <property type="match status" value="1"/>
</dbReference>
<comment type="caution">
    <text evidence="4">The sequence shown here is derived from an EMBL/GenBank/DDBJ whole genome shotgun (WGS) entry which is preliminary data.</text>
</comment>
<dbReference type="Gene3D" id="6.20.250.60">
    <property type="match status" value="1"/>
</dbReference>
<dbReference type="SUPFAM" id="SSF160219">
    <property type="entry name" value="AMPKBI-like"/>
    <property type="match status" value="1"/>
</dbReference>
<dbReference type="GO" id="GO:0009507">
    <property type="term" value="C:chloroplast"/>
    <property type="evidence" value="ECO:0007669"/>
    <property type="project" value="UniProtKB-ARBA"/>
</dbReference>
<sequence>MGNAISAREVQDGGSNCDHASRTEAHGSDSSEEDCDGDESDSMDNSPPESPSSSARSPIMFSPQVPLAPISRGTGGPMSIHTHHEYSPHSHTKHQQQGIPAIIHWTYGGNEVYVEGSWDDWQKRTRLQRAGNDFTIVKLLLPGVYQFVFIVDGVFRYSPDLPCTHDQSGLIQNVLDLQENIPENIENISGFEPPQSPESSYNSLFPSNEDFSKEPPVVPPQLHLTLLDIHENSDSLASHIRPQHVVLNHLYVEKGRTVQSVLALGLTHRFLSKYVTVVLYKPLPRST</sequence>
<feature type="region of interest" description="Disordered" evidence="2">
    <location>
        <begin position="1"/>
        <end position="92"/>
    </location>
</feature>
<protein>
    <recommendedName>
        <fullName evidence="3">Association with the SNF1 complex (ASC) domain-containing protein</fullName>
    </recommendedName>
</protein>
<comment type="similarity">
    <text evidence="1">Belongs to the 5'-AMP-activated protein kinase beta subunit family.</text>
</comment>
<dbReference type="OMA" id="AMYDEMG"/>
<dbReference type="SUPFAM" id="SSF81296">
    <property type="entry name" value="E set domains"/>
    <property type="match status" value="1"/>
</dbReference>
<dbReference type="InterPro" id="IPR006828">
    <property type="entry name" value="ASC_dom"/>
</dbReference>
<dbReference type="EMBL" id="CM035440">
    <property type="protein sequence ID" value="KAH7282823.1"/>
    <property type="molecule type" value="Genomic_DNA"/>
</dbReference>
<dbReference type="Pfam" id="PF04739">
    <property type="entry name" value="AMPKBI"/>
    <property type="match status" value="1"/>
</dbReference>
<dbReference type="InterPro" id="IPR043554">
    <property type="entry name" value="KINB"/>
</dbReference>
<dbReference type="AlphaFoldDB" id="A0A8T2QHC6"/>
<reference evidence="4" key="1">
    <citation type="submission" date="2021-08" db="EMBL/GenBank/DDBJ databases">
        <title>WGS assembly of Ceratopteris richardii.</title>
        <authorList>
            <person name="Marchant D.B."/>
            <person name="Chen G."/>
            <person name="Jenkins J."/>
            <person name="Shu S."/>
            <person name="Leebens-Mack J."/>
            <person name="Grimwood J."/>
            <person name="Schmutz J."/>
            <person name="Soltis P."/>
            <person name="Soltis D."/>
            <person name="Chen Z.-H."/>
        </authorList>
    </citation>
    <scope>NUCLEOTIDE SEQUENCE</scope>
    <source>
        <strain evidence="4">Whitten #5841</strain>
        <tissue evidence="4">Leaf</tissue>
    </source>
</reference>
<evidence type="ECO:0000313" key="4">
    <source>
        <dbReference type="EMBL" id="KAH7282823.1"/>
    </source>
</evidence>
<accession>A0A8T2QHC6</accession>
<dbReference type="PANTHER" id="PTHR46316">
    <property type="entry name" value="SNF1-RELATED PROTEIN KINASE REGULATORY SUBUNIT BETA-1"/>
    <property type="match status" value="1"/>
</dbReference>
<dbReference type="InterPro" id="IPR037256">
    <property type="entry name" value="ASC_dom_sf"/>
</dbReference>
<evidence type="ECO:0000313" key="5">
    <source>
        <dbReference type="Proteomes" id="UP000825935"/>
    </source>
</evidence>
<proteinExistence type="inferred from homology"/>
<dbReference type="CDD" id="cd02859">
    <property type="entry name" value="E_set_AMPKbeta_like_N"/>
    <property type="match status" value="1"/>
</dbReference>
<dbReference type="InterPro" id="IPR013783">
    <property type="entry name" value="Ig-like_fold"/>
</dbReference>
<gene>
    <name evidence="4" type="ORF">KP509_35G049000</name>
</gene>
<dbReference type="InterPro" id="IPR014756">
    <property type="entry name" value="Ig_E-set"/>
</dbReference>
<evidence type="ECO:0000259" key="3">
    <source>
        <dbReference type="SMART" id="SM01010"/>
    </source>
</evidence>
<dbReference type="PANTHER" id="PTHR46316:SF2">
    <property type="entry name" value="SNF1-RELATED PROTEIN KINASE REGULATORY SUBUNIT BETA-2"/>
    <property type="match status" value="1"/>
</dbReference>
<feature type="compositionally biased region" description="Basic and acidic residues" evidence="2">
    <location>
        <begin position="19"/>
        <end position="29"/>
    </location>
</feature>
<organism evidence="4 5">
    <name type="scientific">Ceratopteris richardii</name>
    <name type="common">Triangle waterfern</name>
    <dbReference type="NCBI Taxonomy" id="49495"/>
    <lineage>
        <taxon>Eukaryota</taxon>
        <taxon>Viridiplantae</taxon>
        <taxon>Streptophyta</taxon>
        <taxon>Embryophyta</taxon>
        <taxon>Tracheophyta</taxon>
        <taxon>Polypodiopsida</taxon>
        <taxon>Polypodiidae</taxon>
        <taxon>Polypodiales</taxon>
        <taxon>Pteridineae</taxon>
        <taxon>Pteridaceae</taxon>
        <taxon>Parkerioideae</taxon>
        <taxon>Ceratopteris</taxon>
    </lineage>
</organism>
<dbReference type="Proteomes" id="UP000825935">
    <property type="component" value="Chromosome 35"/>
</dbReference>
<evidence type="ECO:0000256" key="2">
    <source>
        <dbReference type="SAM" id="MobiDB-lite"/>
    </source>
</evidence>
<dbReference type="Pfam" id="PF16561">
    <property type="entry name" value="AMPK1_CBM"/>
    <property type="match status" value="1"/>
</dbReference>
<feature type="compositionally biased region" description="Low complexity" evidence="2">
    <location>
        <begin position="43"/>
        <end position="63"/>
    </location>
</feature>
<dbReference type="OrthoDB" id="531008at2759"/>
<evidence type="ECO:0000256" key="1">
    <source>
        <dbReference type="ARBA" id="ARBA00010926"/>
    </source>
</evidence>
<feature type="compositionally biased region" description="Acidic residues" evidence="2">
    <location>
        <begin position="30"/>
        <end position="42"/>
    </location>
</feature>
<dbReference type="SMART" id="SM01010">
    <property type="entry name" value="AMPKBI"/>
    <property type="match status" value="1"/>
</dbReference>
<feature type="domain" description="Association with the SNF1 complex (ASC)" evidence="3">
    <location>
        <begin position="194"/>
        <end position="283"/>
    </location>
</feature>
<name>A0A8T2QHC6_CERRI</name>